<dbReference type="AlphaFoldDB" id="A0A2T2NA36"/>
<feature type="compositionally biased region" description="Basic and acidic residues" evidence="1">
    <location>
        <begin position="44"/>
        <end position="55"/>
    </location>
</feature>
<organism evidence="2 3">
    <name type="scientific">Corynespora cassiicola Philippines</name>
    <dbReference type="NCBI Taxonomy" id="1448308"/>
    <lineage>
        <taxon>Eukaryota</taxon>
        <taxon>Fungi</taxon>
        <taxon>Dikarya</taxon>
        <taxon>Ascomycota</taxon>
        <taxon>Pezizomycotina</taxon>
        <taxon>Dothideomycetes</taxon>
        <taxon>Pleosporomycetidae</taxon>
        <taxon>Pleosporales</taxon>
        <taxon>Corynesporascaceae</taxon>
        <taxon>Corynespora</taxon>
    </lineage>
</organism>
<keyword evidence="3" id="KW-1185">Reference proteome</keyword>
<reference evidence="2 3" key="1">
    <citation type="journal article" date="2018" name="Front. Microbiol.">
        <title>Genome-Wide Analysis of Corynespora cassiicola Leaf Fall Disease Putative Effectors.</title>
        <authorList>
            <person name="Lopez D."/>
            <person name="Ribeiro S."/>
            <person name="Label P."/>
            <person name="Fumanal B."/>
            <person name="Venisse J.S."/>
            <person name="Kohler A."/>
            <person name="de Oliveira R.R."/>
            <person name="Labutti K."/>
            <person name="Lipzen A."/>
            <person name="Lail K."/>
            <person name="Bauer D."/>
            <person name="Ohm R.A."/>
            <person name="Barry K.W."/>
            <person name="Spatafora J."/>
            <person name="Grigoriev I.V."/>
            <person name="Martin F.M."/>
            <person name="Pujade-Renaud V."/>
        </authorList>
    </citation>
    <scope>NUCLEOTIDE SEQUENCE [LARGE SCALE GENOMIC DNA]</scope>
    <source>
        <strain evidence="2 3">Philippines</strain>
    </source>
</reference>
<feature type="region of interest" description="Disordered" evidence="1">
    <location>
        <begin position="1"/>
        <end position="126"/>
    </location>
</feature>
<evidence type="ECO:0000313" key="3">
    <source>
        <dbReference type="Proteomes" id="UP000240883"/>
    </source>
</evidence>
<evidence type="ECO:0000313" key="2">
    <source>
        <dbReference type="EMBL" id="PSN62284.1"/>
    </source>
</evidence>
<sequence>MVFKRPASGSVSPTVQPTAIKKARVRKPAAPMKLTRDGLLNVKPRVETRAIRDTQQDLPPRPRRPHHHHQDQPDYHEDTGDFTYSWTFSAAPNRHRKTKTKNKDSGDEKDKEKGNSNSNSNTAAPFIRPTFQLPRACRQLYAETALLIYQLNHFEFDLDPRTAYVFRAEGGGGGRAGKYGGFSFNIMDLWVERRAAAHLRAIPSIESPVLYSEQYLRKVEADVFKRPAFVTRFPNIRRGGHVAFVGEDAEGGGLGARGGEVSGGCG</sequence>
<dbReference type="OrthoDB" id="5413827at2759"/>
<accession>A0A2T2NA36</accession>
<proteinExistence type="predicted"/>
<evidence type="ECO:0000256" key="1">
    <source>
        <dbReference type="SAM" id="MobiDB-lite"/>
    </source>
</evidence>
<name>A0A2T2NA36_CORCC</name>
<dbReference type="Proteomes" id="UP000240883">
    <property type="component" value="Unassembled WGS sequence"/>
</dbReference>
<feature type="compositionally biased region" description="Basic and acidic residues" evidence="1">
    <location>
        <begin position="101"/>
        <end position="114"/>
    </location>
</feature>
<gene>
    <name evidence="2" type="ORF">BS50DRAFT_624977</name>
</gene>
<dbReference type="EMBL" id="KZ678142">
    <property type="protein sequence ID" value="PSN62284.1"/>
    <property type="molecule type" value="Genomic_DNA"/>
</dbReference>
<protein>
    <submittedName>
        <fullName evidence="2">Uncharacterized protein</fullName>
    </submittedName>
</protein>
<feature type="compositionally biased region" description="Basic and acidic residues" evidence="1">
    <location>
        <begin position="70"/>
        <end position="79"/>
    </location>
</feature>